<keyword evidence="7 8" id="KW-0804">Transcription</keyword>
<reference evidence="10" key="1">
    <citation type="submission" date="2012-11" db="EMBL/GenBank/DDBJ databases">
        <title>Dependencies among metagenomic species, viruses, plasmids and units of genetic variation.</title>
        <authorList>
            <person name="Nielsen H.B."/>
            <person name="Almeida M."/>
            <person name="Juncker A.S."/>
            <person name="Rasmussen S."/>
            <person name="Li J."/>
            <person name="Sunagawa S."/>
            <person name="Plichta D."/>
            <person name="Gautier L."/>
            <person name="Le Chatelier E."/>
            <person name="Peletier E."/>
            <person name="Bonde I."/>
            <person name="Nielsen T."/>
            <person name="Manichanh C."/>
            <person name="Arumugam M."/>
            <person name="Batto J."/>
            <person name="Santos M.B.Q.D."/>
            <person name="Blom N."/>
            <person name="Borruel N."/>
            <person name="Burgdorf K.S."/>
            <person name="Boumezbeur F."/>
            <person name="Casellas F."/>
            <person name="Dore J."/>
            <person name="Guarner F."/>
            <person name="Hansen T."/>
            <person name="Hildebrand F."/>
            <person name="Kaas R.S."/>
            <person name="Kennedy S."/>
            <person name="Kristiansen K."/>
            <person name="Kultima J.R."/>
            <person name="Leonard P."/>
            <person name="Levenez F."/>
            <person name="Lund O."/>
            <person name="Moumen B."/>
            <person name="Le Paslier D."/>
            <person name="Pons N."/>
            <person name="Pedersen O."/>
            <person name="Prifti E."/>
            <person name="Qin J."/>
            <person name="Raes J."/>
            <person name="Tap J."/>
            <person name="Tims S."/>
            <person name="Ussery D.W."/>
            <person name="Yamada T."/>
            <person name="MetaHit consortium"/>
            <person name="Renault P."/>
            <person name="Sicheritz-Ponten T."/>
            <person name="Bork P."/>
            <person name="Wang J."/>
            <person name="Brunak S."/>
            <person name="Ehrlich S.D."/>
        </authorList>
    </citation>
    <scope>NUCLEOTIDE SEQUENCE [LARGE SCALE GENOMIC DNA]</scope>
</reference>
<dbReference type="GO" id="GO:0005524">
    <property type="term" value="F:ATP binding"/>
    <property type="evidence" value="ECO:0007669"/>
    <property type="project" value="UniProtKB-UniRule"/>
</dbReference>
<comment type="cofactor">
    <cofactor evidence="8">
        <name>Zn(2+)</name>
        <dbReference type="ChEBI" id="CHEBI:29105"/>
    </cofactor>
    <text evidence="8">Binds 1 zinc ion.</text>
</comment>
<dbReference type="EMBL" id="CBDS010000033">
    <property type="protein sequence ID" value="CDB45394.1"/>
    <property type="molecule type" value="Genomic_DNA"/>
</dbReference>
<protein>
    <recommendedName>
        <fullName evidence="8">Transcriptional repressor NrdR</fullName>
    </recommendedName>
</protein>
<keyword evidence="13" id="KW-1185">Reference proteome</keyword>
<keyword evidence="2 8" id="KW-0547">Nucleotide-binding</keyword>
<organism evidence="10">
    <name type="scientific">Phascolarctobacterium faecium</name>
    <dbReference type="NCBI Taxonomy" id="33025"/>
    <lineage>
        <taxon>Bacteria</taxon>
        <taxon>Bacillati</taxon>
        <taxon>Bacillota</taxon>
        <taxon>Negativicutes</taxon>
        <taxon>Acidaminococcales</taxon>
        <taxon>Acidaminococcaceae</taxon>
        <taxon>Phascolarctobacterium</taxon>
    </lineage>
</organism>
<dbReference type="GO" id="GO:0008270">
    <property type="term" value="F:zinc ion binding"/>
    <property type="evidence" value="ECO:0007669"/>
    <property type="project" value="UniProtKB-UniRule"/>
</dbReference>
<keyword evidence="1 8" id="KW-0678">Repressor</keyword>
<evidence type="ECO:0000256" key="2">
    <source>
        <dbReference type="ARBA" id="ARBA00022741"/>
    </source>
</evidence>
<dbReference type="Pfam" id="PF22811">
    <property type="entry name" value="Zn_ribbon_NrdR"/>
    <property type="match status" value="1"/>
</dbReference>
<proteinExistence type="inferred from homology"/>
<dbReference type="NCBIfam" id="TIGR00244">
    <property type="entry name" value="transcriptional regulator NrdR"/>
    <property type="match status" value="1"/>
</dbReference>
<evidence type="ECO:0000256" key="5">
    <source>
        <dbReference type="ARBA" id="ARBA00023015"/>
    </source>
</evidence>
<reference evidence="13 14" key="2">
    <citation type="journal article" date="2019" name="Nat. Med.">
        <title>A library of human gut bacterial isolates paired with longitudinal multiomics data enables mechanistic microbiome research.</title>
        <authorList>
            <person name="Poyet M."/>
            <person name="Groussin M."/>
            <person name="Gibbons S.M."/>
            <person name="Avila-Pacheco J."/>
            <person name="Jiang X."/>
            <person name="Kearney S.M."/>
            <person name="Perrotta A.R."/>
            <person name="Berdy B."/>
            <person name="Zhao S."/>
            <person name="Lieberman T.D."/>
            <person name="Swanson P.K."/>
            <person name="Smith M."/>
            <person name="Roesemann S."/>
            <person name="Alexander J.E."/>
            <person name="Rich S.A."/>
            <person name="Livny J."/>
            <person name="Vlamakis H."/>
            <person name="Clish C."/>
            <person name="Bullock K."/>
            <person name="Deik A."/>
            <person name="Scott J."/>
            <person name="Pierce K.A."/>
            <person name="Xavier R.J."/>
            <person name="Alm E.J."/>
        </authorList>
    </citation>
    <scope>NUCLEOTIDE SEQUENCE [LARGE SCALE GENOMIC DNA]</scope>
    <source>
        <strain evidence="11 14">BIOML-A13</strain>
        <strain evidence="12 13">BIOML-A3</strain>
    </source>
</reference>
<gene>
    <name evidence="8 11" type="primary">nrdR</name>
    <name evidence="10" type="ORF">BN533_00522</name>
    <name evidence="11" type="ORF">GMD11_09940</name>
    <name evidence="12" type="ORF">GMD18_09465</name>
</gene>
<dbReference type="InterPro" id="IPR005144">
    <property type="entry name" value="ATP-cone_dom"/>
</dbReference>
<evidence type="ECO:0000259" key="9">
    <source>
        <dbReference type="PROSITE" id="PS51161"/>
    </source>
</evidence>
<evidence type="ECO:0000256" key="4">
    <source>
        <dbReference type="ARBA" id="ARBA00022840"/>
    </source>
</evidence>
<keyword evidence="6 8" id="KW-0238">DNA-binding</keyword>
<sequence>MKCPFCSYRDSRVVDSRAVDDGVSIRRRRECPDCGRRFTTYEKYEETPLMVSKKDGRRELFDAKKLLSGLIKAFEKRPISYEKIQEIAEHIERELRMRGEAEIRSEVIGEAVMNHLEKTDQIAYVRFASVYRQFADVNNFMQELQRIMKNNESIDRSDKE</sequence>
<name>A0A3G9H2S3_9FIRM</name>
<comment type="function">
    <text evidence="8">Negatively regulates transcription of bacterial ribonucleotide reductase nrd genes and operons by binding to NrdR-boxes.</text>
</comment>
<feature type="domain" description="ATP-cone" evidence="9">
    <location>
        <begin position="49"/>
        <end position="139"/>
    </location>
</feature>
<evidence type="ECO:0000313" key="13">
    <source>
        <dbReference type="Proteomes" id="UP000443070"/>
    </source>
</evidence>
<accession>R6IFQ0</accession>
<dbReference type="InterPro" id="IPR003796">
    <property type="entry name" value="RNR_NrdR-like"/>
</dbReference>
<feature type="zinc finger region" evidence="8">
    <location>
        <begin position="3"/>
        <end position="34"/>
    </location>
</feature>
<dbReference type="GO" id="GO:0045892">
    <property type="term" value="P:negative regulation of DNA-templated transcription"/>
    <property type="evidence" value="ECO:0007669"/>
    <property type="project" value="UniProtKB-UniRule"/>
</dbReference>
<dbReference type="Proteomes" id="UP000484547">
    <property type="component" value="Unassembled WGS sequence"/>
</dbReference>
<accession>A0A3G9H2S3</accession>
<keyword evidence="8" id="KW-0479">Metal-binding</keyword>
<evidence type="ECO:0000313" key="12">
    <source>
        <dbReference type="EMBL" id="MTU04626.1"/>
    </source>
</evidence>
<dbReference type="EMBL" id="WNBM01000009">
    <property type="protein sequence ID" value="MTT76581.1"/>
    <property type="molecule type" value="Genomic_DNA"/>
</dbReference>
<keyword evidence="5 8" id="KW-0805">Transcription regulation</keyword>
<dbReference type="GeneID" id="49407705"/>
<dbReference type="AlphaFoldDB" id="A0A3G9H2S3"/>
<comment type="similarity">
    <text evidence="8">Belongs to the NrdR family.</text>
</comment>
<dbReference type="PANTHER" id="PTHR30455">
    <property type="entry name" value="TRANSCRIPTIONAL REPRESSOR NRDR"/>
    <property type="match status" value="1"/>
</dbReference>
<dbReference type="Proteomes" id="UP000443070">
    <property type="component" value="Unassembled WGS sequence"/>
</dbReference>
<evidence type="ECO:0000313" key="11">
    <source>
        <dbReference type="EMBL" id="MTT76581.1"/>
    </source>
</evidence>
<evidence type="ECO:0000256" key="3">
    <source>
        <dbReference type="ARBA" id="ARBA00022833"/>
    </source>
</evidence>
<evidence type="ECO:0000313" key="10">
    <source>
        <dbReference type="EMBL" id="CDB45394.1"/>
    </source>
</evidence>
<keyword evidence="4 8" id="KW-0067">ATP-binding</keyword>
<comment type="caution">
    <text evidence="10">The sequence shown here is derived from an EMBL/GenBank/DDBJ whole genome shotgun (WGS) entry which is preliminary data.</text>
</comment>
<dbReference type="HAMAP" id="MF_00440">
    <property type="entry name" value="NrdR"/>
    <property type="match status" value="1"/>
</dbReference>
<dbReference type="PANTHER" id="PTHR30455:SF2">
    <property type="entry name" value="TRANSCRIPTIONAL REPRESSOR NRDR"/>
    <property type="match status" value="1"/>
</dbReference>
<dbReference type="Pfam" id="PF03477">
    <property type="entry name" value="ATP-cone"/>
    <property type="match status" value="1"/>
</dbReference>
<evidence type="ECO:0000256" key="7">
    <source>
        <dbReference type="ARBA" id="ARBA00023163"/>
    </source>
</evidence>
<keyword evidence="3 8" id="KW-0862">Zinc</keyword>
<evidence type="ECO:0000256" key="1">
    <source>
        <dbReference type="ARBA" id="ARBA00022491"/>
    </source>
</evidence>
<dbReference type="RefSeq" id="WP_021717425.1">
    <property type="nucleotide sequence ID" value="NZ_AP019004.1"/>
</dbReference>
<dbReference type="PROSITE" id="PS51161">
    <property type="entry name" value="ATP_CONE"/>
    <property type="match status" value="1"/>
</dbReference>
<dbReference type="InterPro" id="IPR055173">
    <property type="entry name" value="NrdR-like_N"/>
</dbReference>
<dbReference type="OrthoDB" id="9807461at2"/>
<evidence type="ECO:0000256" key="6">
    <source>
        <dbReference type="ARBA" id="ARBA00023125"/>
    </source>
</evidence>
<dbReference type="EMBL" id="WNBW01000009">
    <property type="protein sequence ID" value="MTU04626.1"/>
    <property type="molecule type" value="Genomic_DNA"/>
</dbReference>
<keyword evidence="8" id="KW-0863">Zinc-finger</keyword>
<dbReference type="GO" id="GO:0003677">
    <property type="term" value="F:DNA binding"/>
    <property type="evidence" value="ECO:0007669"/>
    <property type="project" value="UniProtKB-KW"/>
</dbReference>
<evidence type="ECO:0000313" key="14">
    <source>
        <dbReference type="Proteomes" id="UP000484547"/>
    </source>
</evidence>
<evidence type="ECO:0000256" key="8">
    <source>
        <dbReference type="HAMAP-Rule" id="MF_00440"/>
    </source>
</evidence>